<proteinExistence type="predicted"/>
<evidence type="ECO:0000256" key="2">
    <source>
        <dbReference type="SAM" id="MobiDB-lite"/>
    </source>
</evidence>
<organism evidence="3 4">
    <name type="scientific">Colletotrichum lupini</name>
    <dbReference type="NCBI Taxonomy" id="145971"/>
    <lineage>
        <taxon>Eukaryota</taxon>
        <taxon>Fungi</taxon>
        <taxon>Dikarya</taxon>
        <taxon>Ascomycota</taxon>
        <taxon>Pezizomycotina</taxon>
        <taxon>Sordariomycetes</taxon>
        <taxon>Hypocreomycetidae</taxon>
        <taxon>Glomerellales</taxon>
        <taxon>Glomerellaceae</taxon>
        <taxon>Colletotrichum</taxon>
        <taxon>Colletotrichum acutatum species complex</taxon>
    </lineage>
</organism>
<keyword evidence="1" id="KW-0175">Coiled coil</keyword>
<reference evidence="3" key="1">
    <citation type="journal article" date="2021" name="Mol. Plant Microbe Interact.">
        <title>Complete Genome Sequence of the Plant-Pathogenic Fungus Colletotrichum lupini.</title>
        <authorList>
            <person name="Baroncelli R."/>
            <person name="Pensec F."/>
            <person name="Da Lio D."/>
            <person name="Boufleur T."/>
            <person name="Vicente I."/>
            <person name="Sarrocco S."/>
            <person name="Picot A."/>
            <person name="Baraldi E."/>
            <person name="Sukno S."/>
            <person name="Thon M."/>
            <person name="Le Floch G."/>
        </authorList>
    </citation>
    <scope>NUCLEOTIDE SEQUENCE</scope>
    <source>
        <strain evidence="3">IMI 504893</strain>
    </source>
</reference>
<feature type="coiled-coil region" evidence="1">
    <location>
        <begin position="427"/>
        <end position="485"/>
    </location>
</feature>
<dbReference type="EMBL" id="CP019474">
    <property type="protein sequence ID" value="UQC79177.1"/>
    <property type="molecule type" value="Genomic_DNA"/>
</dbReference>
<feature type="region of interest" description="Disordered" evidence="2">
    <location>
        <begin position="615"/>
        <end position="640"/>
    </location>
</feature>
<dbReference type="GeneID" id="73338677"/>
<name>A0A9Q8WDX2_9PEZI</name>
<keyword evidence="4" id="KW-1185">Reference proteome</keyword>
<evidence type="ECO:0000256" key="1">
    <source>
        <dbReference type="SAM" id="Coils"/>
    </source>
</evidence>
<evidence type="ECO:0000313" key="3">
    <source>
        <dbReference type="EMBL" id="UQC79177.1"/>
    </source>
</evidence>
<evidence type="ECO:0000313" key="4">
    <source>
        <dbReference type="Proteomes" id="UP000830671"/>
    </source>
</evidence>
<gene>
    <name evidence="3" type="ORF">CLUP02_04656</name>
</gene>
<protein>
    <submittedName>
        <fullName evidence="3">Uncharacterized protein</fullName>
    </submittedName>
</protein>
<dbReference type="Proteomes" id="UP000830671">
    <property type="component" value="Chromosome 2"/>
</dbReference>
<feature type="coiled-coil region" evidence="1">
    <location>
        <begin position="517"/>
        <end position="582"/>
    </location>
</feature>
<dbReference type="RefSeq" id="XP_049140810.1">
    <property type="nucleotide sequence ID" value="XM_049283667.1"/>
</dbReference>
<accession>A0A9Q8WDX2</accession>
<sequence>MKSLELAKSQKRFGILLQAPDSATDRSKVALAGHKVSFASLEYGHDVVLVLVFIFEALVKILEVQLRQLRRVQIRKNVPYTCKFCVLGLEMCNRPKDPQHRFCSEHRRCGVVGCVRTGDCPSNVPLPWMCPDHKCFVEDCYKTRDKLYGYCADHRCRVGSCFERRISNSEFCADHHSRICRELNCREVIYADHRCFNHQRCIVKNCKFHRFRRPDGGLWDFCEHHYGEFRCTYKDCDKLTIPGTRCCAIHKCTFEGCVNFRDNELDKERVFCRDHGCGASRCYAVAVAIDGGGFRPFCRRHTCTIAGCNEVSEFGVHCHKHRCHWKSCEKPCLKGGEYCGDHECKRPGCRKIARLQFGYCADHCCKIDGCINYCDVTADRICYEHSRGDLFDRIKHLEKRLRERQHEHIHEHHDHHHPHFDDMQLRYDKLIRDYDECLIRLNESREEIRILRTTFISPDDNRIWRKELEDRNARLLLDLDREVKRSEHWERKAIEFGRRIDDLEILLAEERLRHPKSDEYVRQIADLVRKVEILEDELRIERNNHHIHEGRQREIEKLVRTIEELERKLKGDHIKVDELIKKVDLLQSILAGEREQKDILLAELAKRDEYERLRREERRRPRRGSWERRSRDSRPWESVF</sequence>
<dbReference type="KEGG" id="clup:CLUP02_04656"/>
<dbReference type="AlphaFoldDB" id="A0A9Q8WDX2"/>